<evidence type="ECO:0000313" key="13">
    <source>
        <dbReference type="RefSeq" id="XP_029650379.1"/>
    </source>
</evidence>
<dbReference type="InterPro" id="IPR032974">
    <property type="entry name" value="Polypren_kinase"/>
</dbReference>
<feature type="transmembrane region" description="Helical" evidence="10">
    <location>
        <begin position="239"/>
        <end position="261"/>
    </location>
</feature>
<name>A0A6P7TGB5_9MOLL</name>
<comment type="subcellular location">
    <subcellularLocation>
        <location evidence="1">Endoplasmic reticulum membrane</location>
        <topology evidence="1">Multi-pass membrane protein</topology>
    </subcellularLocation>
</comment>
<feature type="transmembrane region" description="Helical" evidence="10">
    <location>
        <begin position="370"/>
        <end position="389"/>
    </location>
</feature>
<comment type="similarity">
    <text evidence="2">Belongs to the polyprenol kinase family.</text>
</comment>
<feature type="transmembrane region" description="Helical" evidence="10">
    <location>
        <begin position="273"/>
        <end position="293"/>
    </location>
</feature>
<feature type="transmembrane region" description="Helical" evidence="10">
    <location>
        <begin position="409"/>
        <end position="427"/>
    </location>
</feature>
<evidence type="ECO:0000256" key="3">
    <source>
        <dbReference type="ARBA" id="ARBA00012132"/>
    </source>
</evidence>
<feature type="transmembrane region" description="Helical" evidence="10">
    <location>
        <begin position="173"/>
        <end position="197"/>
    </location>
</feature>
<organism evidence="11 12">
    <name type="scientific">Octopus sinensis</name>
    <name type="common">East Asian common octopus</name>
    <dbReference type="NCBI Taxonomy" id="2607531"/>
    <lineage>
        <taxon>Eukaryota</taxon>
        <taxon>Metazoa</taxon>
        <taxon>Spiralia</taxon>
        <taxon>Lophotrochozoa</taxon>
        <taxon>Mollusca</taxon>
        <taxon>Cephalopoda</taxon>
        <taxon>Coleoidea</taxon>
        <taxon>Octopodiformes</taxon>
        <taxon>Octopoda</taxon>
        <taxon>Incirrata</taxon>
        <taxon>Octopodidae</taxon>
        <taxon>Octopus</taxon>
    </lineage>
</organism>
<dbReference type="PANTHER" id="PTHR13205:SF15">
    <property type="entry name" value="DOLICHOL KINASE"/>
    <property type="match status" value="1"/>
</dbReference>
<evidence type="ECO:0000256" key="2">
    <source>
        <dbReference type="ARBA" id="ARBA00010794"/>
    </source>
</evidence>
<feature type="transmembrane region" description="Helical" evidence="10">
    <location>
        <begin position="313"/>
        <end position="341"/>
    </location>
</feature>
<keyword evidence="4" id="KW-0808">Transferase</keyword>
<sequence length="502" mass="56918">MDISSKLEASVVGAGCVYVLYSVQSFVNSYILLFHSAAFCWSVYTEWKWQCQTFLISETFCRPRARCSVWSVLLFPLCLLSRIRSSSFSTYEDALYQSYILVLNPLYLAYRILERPTHFPDSRAKEIFLDAVFGVAIPLWMEKGWLDSFAFGMMLVAHLYLMRKMLLLLPKTFTYGELVLVSQLIQYFVHNNALLVIKKMTAGIHVLDMEVIIATVVLTLAISAAIFHNSKVSPIKFYVTYGLLANAIIIFWIMLLHPFSFEKLVHYVSRNQIYLLSYWVLWSVMAIAVVIYFNKHKNRIHYDVRKYFHVIMVAVYLPGLLLEPMMLALAAWCAFALLFLLEQFRMYKIPPLSSSLESSLSLFLDEKDSGPMLVSHIYLLVGFSVPVWLSTDAGHFLTSEDYVSCFSGLLTLGVGDSAASVVGIRFGKTKLPGNSRKSVEGTLASIVAQIIGVGCLNYFVSVPLTPRILFTLSLASFYEAFTDQIDNLTLPLFTYSLLRLSS</sequence>
<gene>
    <name evidence="12 13 14" type="primary">LOC115223836</name>
</gene>
<proteinExistence type="inferred from homology"/>
<keyword evidence="6 12" id="KW-0418">Kinase</keyword>
<dbReference type="Proteomes" id="UP000515154">
    <property type="component" value="Linkage group LG24"/>
</dbReference>
<dbReference type="GO" id="GO:0004168">
    <property type="term" value="F:dolichol kinase activity"/>
    <property type="evidence" value="ECO:0007669"/>
    <property type="project" value="UniProtKB-EC"/>
</dbReference>
<dbReference type="KEGG" id="osn:115223836"/>
<keyword evidence="8 10" id="KW-1133">Transmembrane helix</keyword>
<evidence type="ECO:0000256" key="5">
    <source>
        <dbReference type="ARBA" id="ARBA00022692"/>
    </source>
</evidence>
<evidence type="ECO:0000256" key="9">
    <source>
        <dbReference type="ARBA" id="ARBA00023136"/>
    </source>
</evidence>
<evidence type="ECO:0000256" key="7">
    <source>
        <dbReference type="ARBA" id="ARBA00022824"/>
    </source>
</evidence>
<evidence type="ECO:0000256" key="4">
    <source>
        <dbReference type="ARBA" id="ARBA00022679"/>
    </source>
</evidence>
<keyword evidence="5 10" id="KW-0812">Transmembrane</keyword>
<evidence type="ECO:0000256" key="6">
    <source>
        <dbReference type="ARBA" id="ARBA00022777"/>
    </source>
</evidence>
<keyword evidence="11" id="KW-1185">Reference proteome</keyword>
<dbReference type="GO" id="GO:0005789">
    <property type="term" value="C:endoplasmic reticulum membrane"/>
    <property type="evidence" value="ECO:0007669"/>
    <property type="project" value="UniProtKB-SubCell"/>
</dbReference>
<feature type="transmembrane region" description="Helical" evidence="10">
    <location>
        <begin position="209"/>
        <end position="227"/>
    </location>
</feature>
<dbReference type="GO" id="GO:0043048">
    <property type="term" value="P:dolichyl monophosphate biosynthetic process"/>
    <property type="evidence" value="ECO:0007669"/>
    <property type="project" value="TreeGrafter"/>
</dbReference>
<evidence type="ECO:0000313" key="12">
    <source>
        <dbReference type="RefSeq" id="XP_029650378.1"/>
    </source>
</evidence>
<dbReference type="RefSeq" id="XP_036368623.1">
    <property type="nucleotide sequence ID" value="XM_036512730.1"/>
</dbReference>
<evidence type="ECO:0000256" key="10">
    <source>
        <dbReference type="SAM" id="Phobius"/>
    </source>
</evidence>
<evidence type="ECO:0000313" key="14">
    <source>
        <dbReference type="RefSeq" id="XP_036368623.1"/>
    </source>
</evidence>
<dbReference type="RefSeq" id="XP_029650379.1">
    <property type="nucleotide sequence ID" value="XM_029794519.2"/>
</dbReference>
<protein>
    <recommendedName>
        <fullName evidence="3">dolichol kinase</fullName>
        <ecNumber evidence="3">2.7.1.108</ecNumber>
    </recommendedName>
</protein>
<evidence type="ECO:0000313" key="11">
    <source>
        <dbReference type="Proteomes" id="UP000515154"/>
    </source>
</evidence>
<dbReference type="EC" id="2.7.1.108" evidence="3"/>
<dbReference type="AlphaFoldDB" id="A0A6P7TGB5"/>
<dbReference type="RefSeq" id="XP_029650378.1">
    <property type="nucleotide sequence ID" value="XM_029794518.2"/>
</dbReference>
<dbReference type="PANTHER" id="PTHR13205">
    <property type="entry name" value="TRANSMEMBRANE PROTEIN 15-RELATED"/>
    <property type="match status" value="1"/>
</dbReference>
<evidence type="ECO:0000256" key="8">
    <source>
        <dbReference type="ARBA" id="ARBA00022989"/>
    </source>
</evidence>
<keyword evidence="7" id="KW-0256">Endoplasmic reticulum</keyword>
<reference evidence="12 13" key="1">
    <citation type="submission" date="2025-08" db="UniProtKB">
        <authorList>
            <consortium name="RefSeq"/>
        </authorList>
    </citation>
    <scope>IDENTIFICATION</scope>
</reference>
<feature type="transmembrane region" description="Helical" evidence="10">
    <location>
        <begin position="439"/>
        <end position="460"/>
    </location>
</feature>
<accession>A0A6P7TGB5</accession>
<evidence type="ECO:0000256" key="1">
    <source>
        <dbReference type="ARBA" id="ARBA00004477"/>
    </source>
</evidence>
<keyword evidence="9 10" id="KW-0472">Membrane</keyword>